<protein>
    <submittedName>
        <fullName evidence="3">All0665 protein</fullName>
    </submittedName>
</protein>
<dbReference type="AlphaFoldDB" id="A0A0S6VU15"/>
<feature type="domain" description="Effector-associated" evidence="1">
    <location>
        <begin position="5"/>
        <end position="97"/>
    </location>
</feature>
<dbReference type="HOGENOM" id="CLU_968609_0_0_0"/>
<keyword evidence="4" id="KW-1185">Reference proteome</keyword>
<dbReference type="Pfam" id="PF20703">
    <property type="entry name" value="nSTAND1"/>
    <property type="match status" value="1"/>
</dbReference>
<evidence type="ECO:0000313" key="3">
    <source>
        <dbReference type="EMBL" id="GAK51045.1"/>
    </source>
</evidence>
<gene>
    <name evidence="3" type="ORF">U14_02287</name>
</gene>
<name>A0A0S6VU15_9BACT</name>
<dbReference type="InterPro" id="IPR049052">
    <property type="entry name" value="nSTAND1"/>
</dbReference>
<evidence type="ECO:0000259" key="2">
    <source>
        <dbReference type="Pfam" id="PF20703"/>
    </source>
</evidence>
<accession>A0A0S6VU15</accession>
<evidence type="ECO:0000313" key="4">
    <source>
        <dbReference type="Proteomes" id="UP000030700"/>
    </source>
</evidence>
<dbReference type="STRING" id="1499966.U14_02287"/>
<sequence length="287" mass="31815">MNPTLQRDIINFLRPLPQFESENSRKALLITAGLNNIISSLDLRGSAGEFVPLLVRRLEAFGVAADDEPALVVLLRSLARDMGQEKKAAIREFCARLLDDEPARLMARCPYRGLSAFREEDEQFFFGRDSYTRKLVDLVQANSFVAVLGASGSGKSSLVYAGLIPQLPRQIPSWEGQGVGKWRIISFRPGEHPLHALSKALIPCLYSDELEQIGKIKQLTSPLGMGGGGVLADTWKLFFTFYLLAESGATYFDYTDSELECEFSVVDMWGNNMAKPERLFAVGDAVL</sequence>
<evidence type="ECO:0000259" key="1">
    <source>
        <dbReference type="Pfam" id="PF19961"/>
    </source>
</evidence>
<feature type="domain" description="Novel STAND NTPase 1" evidence="2">
    <location>
        <begin position="110"/>
        <end position="205"/>
    </location>
</feature>
<proteinExistence type="predicted"/>
<dbReference type="EMBL" id="DF820456">
    <property type="protein sequence ID" value="GAK51045.1"/>
    <property type="molecule type" value="Genomic_DNA"/>
</dbReference>
<dbReference type="InterPro" id="IPR027417">
    <property type="entry name" value="P-loop_NTPase"/>
</dbReference>
<dbReference type="Pfam" id="PF19961">
    <property type="entry name" value="EAD8"/>
    <property type="match status" value="1"/>
</dbReference>
<dbReference type="SUPFAM" id="SSF52540">
    <property type="entry name" value="P-loop containing nucleoside triphosphate hydrolases"/>
    <property type="match status" value="1"/>
</dbReference>
<reference evidence="3" key="1">
    <citation type="journal article" date="2015" name="PeerJ">
        <title>First genomic representation of candidate bacterial phylum KSB3 points to enhanced environmental sensing as a trigger of wastewater bulking.</title>
        <authorList>
            <person name="Sekiguchi Y."/>
            <person name="Ohashi A."/>
            <person name="Parks D.H."/>
            <person name="Yamauchi T."/>
            <person name="Tyson G.W."/>
            <person name="Hugenholtz P."/>
        </authorList>
    </citation>
    <scope>NUCLEOTIDE SEQUENCE [LARGE SCALE GENOMIC DNA]</scope>
</reference>
<organism evidence="3">
    <name type="scientific">Candidatus Moduliflexus flocculans</name>
    <dbReference type="NCBI Taxonomy" id="1499966"/>
    <lineage>
        <taxon>Bacteria</taxon>
        <taxon>Candidatus Moduliflexota</taxon>
        <taxon>Candidatus Moduliflexia</taxon>
        <taxon>Candidatus Moduliflexales</taxon>
        <taxon>Candidatus Moduliflexaceae</taxon>
    </lineage>
</organism>
<dbReference type="Proteomes" id="UP000030700">
    <property type="component" value="Unassembled WGS sequence"/>
</dbReference>
<dbReference type="Gene3D" id="3.40.50.300">
    <property type="entry name" value="P-loop containing nucleotide triphosphate hydrolases"/>
    <property type="match status" value="1"/>
</dbReference>
<dbReference type="InterPro" id="IPR045437">
    <property type="entry name" value="EAD8"/>
</dbReference>